<evidence type="ECO:0000313" key="3">
    <source>
        <dbReference type="Proteomes" id="UP001610432"/>
    </source>
</evidence>
<evidence type="ECO:0000256" key="1">
    <source>
        <dbReference type="SAM" id="MobiDB-lite"/>
    </source>
</evidence>
<evidence type="ECO:0000313" key="2">
    <source>
        <dbReference type="EMBL" id="KAL2869598.1"/>
    </source>
</evidence>
<dbReference type="EMBL" id="JBFXLQ010000009">
    <property type="protein sequence ID" value="KAL2869598.1"/>
    <property type="molecule type" value="Genomic_DNA"/>
</dbReference>
<feature type="region of interest" description="Disordered" evidence="1">
    <location>
        <begin position="141"/>
        <end position="166"/>
    </location>
</feature>
<proteinExistence type="predicted"/>
<keyword evidence="3" id="KW-1185">Reference proteome</keyword>
<reference evidence="2 3" key="1">
    <citation type="submission" date="2024-07" db="EMBL/GenBank/DDBJ databases">
        <title>Section-level genome sequencing and comparative genomics of Aspergillus sections Usti and Cavernicolus.</title>
        <authorList>
            <consortium name="Lawrence Berkeley National Laboratory"/>
            <person name="Nybo J.L."/>
            <person name="Vesth T.C."/>
            <person name="Theobald S."/>
            <person name="Frisvad J.C."/>
            <person name="Larsen T.O."/>
            <person name="Kjaerboelling I."/>
            <person name="Rothschild-Mancinelli K."/>
            <person name="Lyhne E.K."/>
            <person name="Kogle M.E."/>
            <person name="Barry K."/>
            <person name="Clum A."/>
            <person name="Na H."/>
            <person name="Ledsgaard L."/>
            <person name="Lin J."/>
            <person name="Lipzen A."/>
            <person name="Kuo A."/>
            <person name="Riley R."/>
            <person name="Mondo S."/>
            <person name="Labutti K."/>
            <person name="Haridas S."/>
            <person name="Pangalinan J."/>
            <person name="Salamov A.A."/>
            <person name="Simmons B.A."/>
            <person name="Magnuson J.K."/>
            <person name="Chen J."/>
            <person name="Drula E."/>
            <person name="Henrissat B."/>
            <person name="Wiebenga A."/>
            <person name="Lubbers R.J."/>
            <person name="Gomes A.C."/>
            <person name="Macurrencykelacurrency M.R."/>
            <person name="Stajich J."/>
            <person name="Grigoriev I.V."/>
            <person name="Mortensen U.H."/>
            <person name="De Vries R.P."/>
            <person name="Baker S.E."/>
            <person name="Andersen M.R."/>
        </authorList>
    </citation>
    <scope>NUCLEOTIDE SEQUENCE [LARGE SCALE GENOMIC DNA]</scope>
    <source>
        <strain evidence="2 3">CBS 449.75</strain>
    </source>
</reference>
<name>A0ABR4LYJ2_9EURO</name>
<comment type="caution">
    <text evidence="2">The sequence shown here is derived from an EMBL/GenBank/DDBJ whole genome shotgun (WGS) entry which is preliminary data.</text>
</comment>
<organism evidence="2 3">
    <name type="scientific">Aspergillus lucknowensis</name>
    <dbReference type="NCBI Taxonomy" id="176173"/>
    <lineage>
        <taxon>Eukaryota</taxon>
        <taxon>Fungi</taxon>
        <taxon>Dikarya</taxon>
        <taxon>Ascomycota</taxon>
        <taxon>Pezizomycotina</taxon>
        <taxon>Eurotiomycetes</taxon>
        <taxon>Eurotiomycetidae</taxon>
        <taxon>Eurotiales</taxon>
        <taxon>Aspergillaceae</taxon>
        <taxon>Aspergillus</taxon>
        <taxon>Aspergillus subgen. Nidulantes</taxon>
    </lineage>
</organism>
<dbReference type="RefSeq" id="XP_070888577.1">
    <property type="nucleotide sequence ID" value="XM_071027547.1"/>
</dbReference>
<feature type="region of interest" description="Disordered" evidence="1">
    <location>
        <begin position="1"/>
        <end position="23"/>
    </location>
</feature>
<gene>
    <name evidence="2" type="ORF">BJX67DRAFT_333500</name>
</gene>
<dbReference type="GeneID" id="98142619"/>
<protein>
    <submittedName>
        <fullName evidence="2">Uncharacterized protein</fullName>
    </submittedName>
</protein>
<dbReference type="Proteomes" id="UP001610432">
    <property type="component" value="Unassembled WGS sequence"/>
</dbReference>
<sequence length="181" mass="20464">MSYAKGSVGTRRPQIEGLNVPSSQISSRHTSYMAADCVTVDAVGRCSRNKFGISSNIRRPYMRHGNRMGPNSCPPGICFEATSKGGRGNRIERVSNIPCLSAISTSRRCQLQHREDFDATVYTRMSMSLHDRREVHRLVTSRSIAQSDSEGDETKYPKCKPLWSSSEPYPEQYLRQLKFLR</sequence>
<accession>A0ABR4LYJ2</accession>